<accession>A0A081BLT6</accession>
<evidence type="ECO:0000313" key="3">
    <source>
        <dbReference type="Proteomes" id="UP000030700"/>
    </source>
</evidence>
<keyword evidence="1" id="KW-1133">Transmembrane helix</keyword>
<feature type="transmembrane region" description="Helical" evidence="1">
    <location>
        <begin position="45"/>
        <end position="66"/>
    </location>
</feature>
<dbReference type="Pfam" id="PF19588">
    <property type="entry name" value="SxtJ"/>
    <property type="match status" value="1"/>
</dbReference>
<evidence type="ECO:0000313" key="2">
    <source>
        <dbReference type="EMBL" id="GAK51352.1"/>
    </source>
</evidence>
<keyword evidence="3" id="KW-1185">Reference proteome</keyword>
<protein>
    <recommendedName>
        <fullName evidence="4">SxtJ</fullName>
    </recommendedName>
</protein>
<organism evidence="2">
    <name type="scientific">Candidatus Moduliflexus flocculans</name>
    <dbReference type="NCBI Taxonomy" id="1499966"/>
    <lineage>
        <taxon>Bacteria</taxon>
        <taxon>Candidatus Moduliflexota</taxon>
        <taxon>Candidatus Moduliflexia</taxon>
        <taxon>Candidatus Moduliflexales</taxon>
        <taxon>Candidatus Moduliflexaceae</taxon>
    </lineage>
</organism>
<dbReference type="STRING" id="1499966.U14_02595"/>
<dbReference type="EMBL" id="DF820457">
    <property type="protein sequence ID" value="GAK51352.1"/>
    <property type="molecule type" value="Genomic_DNA"/>
</dbReference>
<sequence length="141" mass="16434">MFEDIRPELKKLKTEPKDLRKFGITMAVAFGVLSALAWFRHSGIFPYTFGLAGAFLVIGLVQPMILRQFYIGWMGFAFVLGTIMTRVILTVLFFTGMTAIGMIMKIKHPDMLDEKYEPEAKTYWKRREPHKDVKRHLEQQF</sequence>
<dbReference type="HOGENOM" id="CLU_127055_1_1_0"/>
<keyword evidence="1" id="KW-0472">Membrane</keyword>
<proteinExistence type="predicted"/>
<feature type="transmembrane region" description="Helical" evidence="1">
    <location>
        <begin position="78"/>
        <end position="104"/>
    </location>
</feature>
<evidence type="ECO:0000256" key="1">
    <source>
        <dbReference type="SAM" id="Phobius"/>
    </source>
</evidence>
<dbReference type="InterPro" id="IPR045781">
    <property type="entry name" value="SxtJ"/>
</dbReference>
<keyword evidence="1" id="KW-0812">Transmembrane</keyword>
<dbReference type="Proteomes" id="UP000030700">
    <property type="component" value="Unassembled WGS sequence"/>
</dbReference>
<gene>
    <name evidence="2" type="ORF">U14_02595</name>
</gene>
<reference evidence="2" key="1">
    <citation type="journal article" date="2015" name="PeerJ">
        <title>First genomic representation of candidate bacterial phylum KSB3 points to enhanced environmental sensing as a trigger of wastewater bulking.</title>
        <authorList>
            <person name="Sekiguchi Y."/>
            <person name="Ohashi A."/>
            <person name="Parks D.H."/>
            <person name="Yamauchi T."/>
            <person name="Tyson G.W."/>
            <person name="Hugenholtz P."/>
        </authorList>
    </citation>
    <scope>NUCLEOTIDE SEQUENCE [LARGE SCALE GENOMIC DNA]</scope>
</reference>
<evidence type="ECO:0008006" key="4">
    <source>
        <dbReference type="Google" id="ProtNLM"/>
    </source>
</evidence>
<name>A0A081BLT6_9BACT</name>
<feature type="transmembrane region" description="Helical" evidence="1">
    <location>
        <begin position="21"/>
        <end position="39"/>
    </location>
</feature>
<dbReference type="AlphaFoldDB" id="A0A081BLT6"/>